<keyword evidence="5" id="KW-1185">Reference proteome</keyword>
<dbReference type="InterPro" id="IPR001509">
    <property type="entry name" value="Epimerase_deHydtase"/>
</dbReference>
<comment type="similarity">
    <text evidence="1">Belongs to the NAD(P)-dependent epimerase/dehydratase family. SDR39U1 subfamily.</text>
</comment>
<dbReference type="Pfam" id="PF08338">
    <property type="entry name" value="DUF1731"/>
    <property type="match status" value="1"/>
</dbReference>
<dbReference type="AlphaFoldDB" id="A0A6L7GNB7"/>
<evidence type="ECO:0000313" key="4">
    <source>
        <dbReference type="EMBL" id="MXP21063.1"/>
    </source>
</evidence>
<name>A0A6L7GNB7_9ACTN</name>
<reference evidence="4 5" key="1">
    <citation type="submission" date="2019-11" db="EMBL/GenBank/DDBJ databases">
        <title>Gordonia sp. nov., a novel actinobacterium isolated from mangrove soil in Hainan.</title>
        <authorList>
            <person name="Huang X."/>
            <person name="Xie Y."/>
            <person name="Chu X."/>
            <person name="Xiao K."/>
        </authorList>
    </citation>
    <scope>NUCLEOTIDE SEQUENCE [LARGE SCALE GENOMIC DNA]</scope>
    <source>
        <strain evidence="4 5">HNM0687</strain>
    </source>
</reference>
<evidence type="ECO:0000259" key="2">
    <source>
        <dbReference type="Pfam" id="PF01370"/>
    </source>
</evidence>
<dbReference type="InterPro" id="IPR013549">
    <property type="entry name" value="DUF1731"/>
</dbReference>
<dbReference type="EMBL" id="WMBR01000001">
    <property type="protein sequence ID" value="MXP21063.1"/>
    <property type="molecule type" value="Genomic_DNA"/>
</dbReference>
<dbReference type="PANTHER" id="PTHR11092">
    <property type="entry name" value="SUGAR NUCLEOTIDE EPIMERASE RELATED"/>
    <property type="match status" value="1"/>
</dbReference>
<gene>
    <name evidence="4" type="ORF">GIY30_06815</name>
</gene>
<organism evidence="4 5">
    <name type="scientific">Gordonia mangrovi</name>
    <dbReference type="NCBI Taxonomy" id="2665643"/>
    <lineage>
        <taxon>Bacteria</taxon>
        <taxon>Bacillati</taxon>
        <taxon>Actinomycetota</taxon>
        <taxon>Actinomycetes</taxon>
        <taxon>Mycobacteriales</taxon>
        <taxon>Gordoniaceae</taxon>
        <taxon>Gordonia</taxon>
    </lineage>
</organism>
<comment type="caution">
    <text evidence="4">The sequence shown here is derived from an EMBL/GenBank/DDBJ whole genome shotgun (WGS) entry which is preliminary data.</text>
</comment>
<protein>
    <submittedName>
        <fullName evidence="4">TIGR01777 family protein</fullName>
    </submittedName>
</protein>
<evidence type="ECO:0000313" key="5">
    <source>
        <dbReference type="Proteomes" id="UP000475545"/>
    </source>
</evidence>
<accession>A0A6L7GNB7</accession>
<dbReference type="PANTHER" id="PTHR11092:SF0">
    <property type="entry name" value="EPIMERASE FAMILY PROTEIN SDR39U1"/>
    <property type="match status" value="1"/>
</dbReference>
<dbReference type="InterPro" id="IPR036291">
    <property type="entry name" value="NAD(P)-bd_dom_sf"/>
</dbReference>
<evidence type="ECO:0000256" key="1">
    <source>
        <dbReference type="ARBA" id="ARBA00009353"/>
    </source>
</evidence>
<dbReference type="NCBIfam" id="TIGR01777">
    <property type="entry name" value="yfcH"/>
    <property type="match status" value="1"/>
</dbReference>
<sequence length="294" mass="30928">MRIAVAGSQGLIGTAVVSALREAGHTVVRLVRREALDDDEFSWDPETFGVPAESLEGVDAVIGLGGVGVGNQRWTGRFKQELRDSRITPTEVLAEAVAAAGVPTFLSASATGFYGNTGSHVATESDAAGEGFLAGLVTDWERAATANAGSSTRVVLLRTAPVLARRGGLLGRLRPIFWFGLGGPIGSGEQYFSWITLPDEVRAIAFLLESSISGPVNLCSPGALPFGEFASALGRSMHRPTIMKVPAFAAKAVGGEMAEEMILFSQRVAPDVLTEHGFSFRHPDIDTALGYVNA</sequence>
<dbReference type="RefSeq" id="WP_160901113.1">
    <property type="nucleotide sequence ID" value="NZ_CP102850.1"/>
</dbReference>
<evidence type="ECO:0000259" key="3">
    <source>
        <dbReference type="Pfam" id="PF08338"/>
    </source>
</evidence>
<dbReference type="Proteomes" id="UP000475545">
    <property type="component" value="Unassembled WGS sequence"/>
</dbReference>
<proteinExistence type="inferred from homology"/>
<dbReference type="InterPro" id="IPR010099">
    <property type="entry name" value="SDR39U1"/>
</dbReference>
<feature type="domain" description="NAD-dependent epimerase/dehydratase" evidence="2">
    <location>
        <begin position="3"/>
        <end position="210"/>
    </location>
</feature>
<dbReference type="Pfam" id="PF01370">
    <property type="entry name" value="Epimerase"/>
    <property type="match status" value="1"/>
</dbReference>
<dbReference type="Gene3D" id="3.40.50.720">
    <property type="entry name" value="NAD(P)-binding Rossmann-like Domain"/>
    <property type="match status" value="1"/>
</dbReference>
<feature type="domain" description="DUF1731" evidence="3">
    <location>
        <begin position="245"/>
        <end position="289"/>
    </location>
</feature>
<dbReference type="SUPFAM" id="SSF51735">
    <property type="entry name" value="NAD(P)-binding Rossmann-fold domains"/>
    <property type="match status" value="1"/>
</dbReference>